<keyword evidence="2 6" id="KW-0732">Signal</keyword>
<dbReference type="SUPFAM" id="SSF56925">
    <property type="entry name" value="OMPA-like"/>
    <property type="match status" value="1"/>
</dbReference>
<dbReference type="Pfam" id="PF13505">
    <property type="entry name" value="OMP_b-brl"/>
    <property type="match status" value="1"/>
</dbReference>
<evidence type="ECO:0000256" key="1">
    <source>
        <dbReference type="ARBA" id="ARBA00004442"/>
    </source>
</evidence>
<dbReference type="PANTHER" id="PTHR34001">
    <property type="entry name" value="BLL7405 PROTEIN"/>
    <property type="match status" value="1"/>
</dbReference>
<dbReference type="Gene3D" id="2.40.160.20">
    <property type="match status" value="1"/>
</dbReference>
<comment type="similarity">
    <text evidence="5">Belongs to the Omp25/RopB family.</text>
</comment>
<name>A0A6B8M4P5_9HYPH</name>
<dbReference type="KEGG" id="mpar:F7D14_16380"/>
<keyword evidence="9" id="KW-1185">Reference proteome</keyword>
<accession>A0A6B8M4P5</accession>
<evidence type="ECO:0000259" key="7">
    <source>
        <dbReference type="Pfam" id="PF13505"/>
    </source>
</evidence>
<dbReference type="InterPro" id="IPR011250">
    <property type="entry name" value="OMP/PagP_B-barrel"/>
</dbReference>
<keyword evidence="3" id="KW-0472">Membrane</keyword>
<reference evidence="8 9" key="1">
    <citation type="submission" date="2019-09" db="EMBL/GenBank/DDBJ databases">
        <title>Isolation and complete genome sequencing of Methylocystis species.</title>
        <authorList>
            <person name="Rumah B.L."/>
            <person name="Stead C.E."/>
            <person name="Stevens B.C."/>
            <person name="Minton N.P."/>
            <person name="Grosse-Honebrink A."/>
            <person name="Zhang Y."/>
        </authorList>
    </citation>
    <scope>NUCLEOTIDE SEQUENCE [LARGE SCALE GENOMIC DNA]</scope>
    <source>
        <strain evidence="8 9">BRCS2</strain>
    </source>
</reference>
<evidence type="ECO:0000256" key="5">
    <source>
        <dbReference type="ARBA" id="ARBA00038306"/>
    </source>
</evidence>
<dbReference type="Proteomes" id="UP000422569">
    <property type="component" value="Chromosome"/>
</dbReference>
<dbReference type="GO" id="GO:0009279">
    <property type="term" value="C:cell outer membrane"/>
    <property type="evidence" value="ECO:0007669"/>
    <property type="project" value="UniProtKB-SubCell"/>
</dbReference>
<feature type="signal peptide" evidence="6">
    <location>
        <begin position="1"/>
        <end position="21"/>
    </location>
</feature>
<evidence type="ECO:0000256" key="4">
    <source>
        <dbReference type="ARBA" id="ARBA00023237"/>
    </source>
</evidence>
<evidence type="ECO:0000313" key="8">
    <source>
        <dbReference type="EMBL" id="QGM98904.1"/>
    </source>
</evidence>
<dbReference type="RefSeq" id="WP_026016341.1">
    <property type="nucleotide sequence ID" value="NZ_CP044331.1"/>
</dbReference>
<dbReference type="PANTHER" id="PTHR34001:SF3">
    <property type="entry name" value="BLL7405 PROTEIN"/>
    <property type="match status" value="1"/>
</dbReference>
<comment type="subcellular location">
    <subcellularLocation>
        <location evidence="1">Cell outer membrane</location>
    </subcellularLocation>
</comment>
<dbReference type="AlphaFoldDB" id="A0A6B8M4P5"/>
<organism evidence="8 9">
    <name type="scientific">Methylocystis parvus</name>
    <dbReference type="NCBI Taxonomy" id="134"/>
    <lineage>
        <taxon>Bacteria</taxon>
        <taxon>Pseudomonadati</taxon>
        <taxon>Pseudomonadota</taxon>
        <taxon>Alphaproteobacteria</taxon>
        <taxon>Hyphomicrobiales</taxon>
        <taxon>Methylocystaceae</taxon>
        <taxon>Methylocystis</taxon>
    </lineage>
</organism>
<keyword evidence="4" id="KW-0998">Cell outer membrane</keyword>
<feature type="chain" id="PRO_5025458046" evidence="6">
    <location>
        <begin position="22"/>
        <end position="225"/>
    </location>
</feature>
<evidence type="ECO:0000313" key="9">
    <source>
        <dbReference type="Proteomes" id="UP000422569"/>
    </source>
</evidence>
<proteinExistence type="inferred from homology"/>
<dbReference type="EMBL" id="CP044331">
    <property type="protein sequence ID" value="QGM98904.1"/>
    <property type="molecule type" value="Genomic_DNA"/>
</dbReference>
<gene>
    <name evidence="8" type="ORF">F7D14_16380</name>
</gene>
<dbReference type="InterPro" id="IPR051692">
    <property type="entry name" value="OMP-like"/>
</dbReference>
<feature type="domain" description="Outer membrane protein beta-barrel" evidence="7">
    <location>
        <begin position="23"/>
        <end position="225"/>
    </location>
</feature>
<evidence type="ECO:0000256" key="3">
    <source>
        <dbReference type="ARBA" id="ARBA00023136"/>
    </source>
</evidence>
<dbReference type="InterPro" id="IPR027385">
    <property type="entry name" value="Beta-barrel_OMP"/>
</dbReference>
<evidence type="ECO:0000256" key="2">
    <source>
        <dbReference type="ARBA" id="ARBA00022729"/>
    </source>
</evidence>
<evidence type="ECO:0000256" key="6">
    <source>
        <dbReference type="SAM" id="SignalP"/>
    </source>
</evidence>
<sequence>MKLSRALLCAPLLFATTAAPAADLPHGSGPPPVDYIAPPPAFSWGGFYAGVQGGVGFASFTNDGSRLIGDPTGGLVGVTGGFNYMVAPQFLIGAEADFSFTGISATTTPFWNAVAKGEMDDLLTVRARAGYAVTDRALIFVTGGFAASKNTLQIAQGPFYGIQASFQPGWALGAGVEYMITQSISAKGEYMFTSTGSGRYFDLSPYALDAGVNMSAVRGGVNFHF</sequence>
<protein>
    <submittedName>
        <fullName evidence="8">Porin family protein</fullName>
    </submittedName>
</protein>